<dbReference type="PANTHER" id="PTHR30346:SF17">
    <property type="entry name" value="LYSR FAMILY TRANSCRIPTIONAL REGULATOR"/>
    <property type="match status" value="1"/>
</dbReference>
<name>A0ABY0Y298_9PSED</name>
<dbReference type="Proteomes" id="UP000183915">
    <property type="component" value="Unassembled WGS sequence"/>
</dbReference>
<keyword evidence="3 6" id="KW-0238">DNA-binding</keyword>
<dbReference type="PANTHER" id="PTHR30346">
    <property type="entry name" value="TRANSCRIPTIONAL DUAL REGULATOR HCAR-RELATED"/>
    <property type="match status" value="1"/>
</dbReference>
<reference evidence="6 7" key="1">
    <citation type="submission" date="2016-10" db="EMBL/GenBank/DDBJ databases">
        <authorList>
            <person name="Varghese N."/>
            <person name="Submissions S."/>
        </authorList>
    </citation>
    <scope>NUCLEOTIDE SEQUENCE [LARGE SCALE GENOMIC DNA]</scope>
    <source>
        <strain evidence="6 7">BS3780</strain>
    </source>
</reference>
<evidence type="ECO:0000313" key="7">
    <source>
        <dbReference type="Proteomes" id="UP000183915"/>
    </source>
</evidence>
<evidence type="ECO:0000256" key="4">
    <source>
        <dbReference type="ARBA" id="ARBA00023163"/>
    </source>
</evidence>
<dbReference type="GO" id="GO:0003677">
    <property type="term" value="F:DNA binding"/>
    <property type="evidence" value="ECO:0007669"/>
    <property type="project" value="UniProtKB-KW"/>
</dbReference>
<dbReference type="InterPro" id="IPR036390">
    <property type="entry name" value="WH_DNA-bd_sf"/>
</dbReference>
<evidence type="ECO:0000313" key="6">
    <source>
        <dbReference type="EMBL" id="SEC81111.1"/>
    </source>
</evidence>
<accession>A0ABY0Y298</accession>
<evidence type="ECO:0000259" key="5">
    <source>
        <dbReference type="PROSITE" id="PS50931"/>
    </source>
</evidence>
<feature type="domain" description="HTH lysR-type" evidence="5">
    <location>
        <begin position="1"/>
        <end position="58"/>
    </location>
</feature>
<dbReference type="Pfam" id="PF00126">
    <property type="entry name" value="HTH_1"/>
    <property type="match status" value="1"/>
</dbReference>
<dbReference type="CDD" id="cd08414">
    <property type="entry name" value="PBP2_LTTR_aromatics_like"/>
    <property type="match status" value="1"/>
</dbReference>
<dbReference type="RefSeq" id="WP_018606639.1">
    <property type="nucleotide sequence ID" value="NZ_FNTT01000001.1"/>
</dbReference>
<evidence type="ECO:0000256" key="3">
    <source>
        <dbReference type="ARBA" id="ARBA00023125"/>
    </source>
</evidence>
<comment type="caution">
    <text evidence="6">The sequence shown here is derived from an EMBL/GenBank/DDBJ whole genome shotgun (WGS) entry which is preliminary data.</text>
</comment>
<organism evidence="6 7">
    <name type="scientific">Pseudomonas kilonensis</name>
    <dbReference type="NCBI Taxonomy" id="132476"/>
    <lineage>
        <taxon>Bacteria</taxon>
        <taxon>Pseudomonadati</taxon>
        <taxon>Pseudomonadota</taxon>
        <taxon>Gammaproteobacteria</taxon>
        <taxon>Pseudomonadales</taxon>
        <taxon>Pseudomonadaceae</taxon>
        <taxon>Pseudomonas</taxon>
    </lineage>
</organism>
<dbReference type="EMBL" id="FNTT01000001">
    <property type="protein sequence ID" value="SEC81111.1"/>
    <property type="molecule type" value="Genomic_DNA"/>
</dbReference>
<comment type="similarity">
    <text evidence="1">Belongs to the LysR transcriptional regulatory family.</text>
</comment>
<dbReference type="InterPro" id="IPR036388">
    <property type="entry name" value="WH-like_DNA-bd_sf"/>
</dbReference>
<gene>
    <name evidence="6" type="ORF">SAMN04490188_0037</name>
</gene>
<sequence length="291" mass="32294">MDFKLLRAFVVVAETENIGQAAERLHISQSPLSRQIMQLEAQLGLTLFERSRQRVRLTGEGRLFLLDAQNLLSQAERVKAHARRLAQGESGTLAVGYVEAIMHAEVLPQALRHLRAQRPTSNVTLHALSSAAQVEALYRRAIDVGMLYSPPHDPDIQVVEIMSEPVVLALALDHPLAGQPDIRADDLDSLHWIALAEARNPDARRRFIENCRSSGFVPDIQMEADDLLTALRLVGAGLGVTLVQSSLRDALPGRLTFRDLPWFPSAVKVYAMWRKDDPRPLVGAFKKALSP</sequence>
<keyword evidence="4" id="KW-0804">Transcription</keyword>
<dbReference type="PRINTS" id="PR00039">
    <property type="entry name" value="HTHLYSR"/>
</dbReference>
<dbReference type="SUPFAM" id="SSF46785">
    <property type="entry name" value="Winged helix' DNA-binding domain"/>
    <property type="match status" value="1"/>
</dbReference>
<dbReference type="SUPFAM" id="SSF53850">
    <property type="entry name" value="Periplasmic binding protein-like II"/>
    <property type="match status" value="1"/>
</dbReference>
<keyword evidence="2" id="KW-0805">Transcription regulation</keyword>
<dbReference type="InterPro" id="IPR005119">
    <property type="entry name" value="LysR_subst-bd"/>
</dbReference>
<dbReference type="Gene3D" id="1.10.10.10">
    <property type="entry name" value="Winged helix-like DNA-binding domain superfamily/Winged helix DNA-binding domain"/>
    <property type="match status" value="1"/>
</dbReference>
<dbReference type="InterPro" id="IPR000847">
    <property type="entry name" value="LysR_HTH_N"/>
</dbReference>
<evidence type="ECO:0000256" key="1">
    <source>
        <dbReference type="ARBA" id="ARBA00009437"/>
    </source>
</evidence>
<keyword evidence="7" id="KW-1185">Reference proteome</keyword>
<protein>
    <submittedName>
        <fullName evidence="6">DNA-binding transcriptional regulator, LysR family</fullName>
    </submittedName>
</protein>
<dbReference type="Gene3D" id="3.40.190.10">
    <property type="entry name" value="Periplasmic binding protein-like II"/>
    <property type="match status" value="2"/>
</dbReference>
<dbReference type="Pfam" id="PF03466">
    <property type="entry name" value="LysR_substrate"/>
    <property type="match status" value="1"/>
</dbReference>
<proteinExistence type="inferred from homology"/>
<evidence type="ECO:0000256" key="2">
    <source>
        <dbReference type="ARBA" id="ARBA00023015"/>
    </source>
</evidence>
<dbReference type="PROSITE" id="PS50931">
    <property type="entry name" value="HTH_LYSR"/>
    <property type="match status" value="1"/>
</dbReference>